<dbReference type="AlphaFoldDB" id="A0AAV4DBN3"/>
<accession>A0AAV4DBN3</accession>
<evidence type="ECO:0000313" key="1">
    <source>
        <dbReference type="EMBL" id="GFO41355.1"/>
    </source>
</evidence>
<evidence type="ECO:0000313" key="2">
    <source>
        <dbReference type="Proteomes" id="UP000735302"/>
    </source>
</evidence>
<gene>
    <name evidence="1" type="ORF">PoB_006786000</name>
</gene>
<sequence length="99" mass="11325">MAPPFLLSNRATDVRPSCKTQRIAPTFRQDESRSRFGALPCGRPSRVGLALDKVSHTLILMYSSPRKILIHWYIFHVTPYLCSLAYKPARYTLSHACFK</sequence>
<dbReference type="EMBL" id="BLXT01007679">
    <property type="protein sequence ID" value="GFO41355.1"/>
    <property type="molecule type" value="Genomic_DNA"/>
</dbReference>
<reference evidence="1 2" key="1">
    <citation type="journal article" date="2021" name="Elife">
        <title>Chloroplast acquisition without the gene transfer in kleptoplastic sea slugs, Plakobranchus ocellatus.</title>
        <authorList>
            <person name="Maeda T."/>
            <person name="Takahashi S."/>
            <person name="Yoshida T."/>
            <person name="Shimamura S."/>
            <person name="Takaki Y."/>
            <person name="Nagai Y."/>
            <person name="Toyoda A."/>
            <person name="Suzuki Y."/>
            <person name="Arimoto A."/>
            <person name="Ishii H."/>
            <person name="Satoh N."/>
            <person name="Nishiyama T."/>
            <person name="Hasebe M."/>
            <person name="Maruyama T."/>
            <person name="Minagawa J."/>
            <person name="Obokata J."/>
            <person name="Shigenobu S."/>
        </authorList>
    </citation>
    <scope>NUCLEOTIDE SEQUENCE [LARGE SCALE GENOMIC DNA]</scope>
</reference>
<keyword evidence="2" id="KW-1185">Reference proteome</keyword>
<protein>
    <submittedName>
        <fullName evidence="1">Uncharacterized protein</fullName>
    </submittedName>
</protein>
<organism evidence="1 2">
    <name type="scientific">Plakobranchus ocellatus</name>
    <dbReference type="NCBI Taxonomy" id="259542"/>
    <lineage>
        <taxon>Eukaryota</taxon>
        <taxon>Metazoa</taxon>
        <taxon>Spiralia</taxon>
        <taxon>Lophotrochozoa</taxon>
        <taxon>Mollusca</taxon>
        <taxon>Gastropoda</taxon>
        <taxon>Heterobranchia</taxon>
        <taxon>Euthyneura</taxon>
        <taxon>Panpulmonata</taxon>
        <taxon>Sacoglossa</taxon>
        <taxon>Placobranchoidea</taxon>
        <taxon>Plakobranchidae</taxon>
        <taxon>Plakobranchus</taxon>
    </lineage>
</organism>
<name>A0AAV4DBN3_9GAST</name>
<dbReference type="Proteomes" id="UP000735302">
    <property type="component" value="Unassembled WGS sequence"/>
</dbReference>
<proteinExistence type="predicted"/>
<comment type="caution">
    <text evidence="1">The sequence shown here is derived from an EMBL/GenBank/DDBJ whole genome shotgun (WGS) entry which is preliminary data.</text>
</comment>